<dbReference type="CDD" id="cd00438">
    <property type="entry name" value="cupin_RmlC"/>
    <property type="match status" value="1"/>
</dbReference>
<dbReference type="Gene3D" id="2.60.120.10">
    <property type="entry name" value="Jelly Rolls"/>
    <property type="match status" value="1"/>
</dbReference>
<dbReference type="Pfam" id="PF00908">
    <property type="entry name" value="dTDP_sugar_isom"/>
    <property type="match status" value="1"/>
</dbReference>
<dbReference type="GO" id="GO:0005829">
    <property type="term" value="C:cytosol"/>
    <property type="evidence" value="ECO:0007669"/>
    <property type="project" value="TreeGrafter"/>
</dbReference>
<dbReference type="InterPro" id="IPR014710">
    <property type="entry name" value="RmlC-like_jellyroll"/>
</dbReference>
<evidence type="ECO:0008006" key="2">
    <source>
        <dbReference type="Google" id="ProtNLM"/>
    </source>
</evidence>
<name>A0A382HG69_9ZZZZ</name>
<dbReference type="EMBL" id="UINC01061083">
    <property type="protein sequence ID" value="SVB86278.1"/>
    <property type="molecule type" value="Genomic_DNA"/>
</dbReference>
<dbReference type="GO" id="GO:0008830">
    <property type="term" value="F:dTDP-4-dehydrorhamnose 3,5-epimerase activity"/>
    <property type="evidence" value="ECO:0007669"/>
    <property type="project" value="InterPro"/>
</dbReference>
<sequence length="171" mass="19496">MPDIILVDPQSFPDDRGFFFESFKESEFLSGGIDKKFVQDNFSHSIRGVIRGLHFQKTPKAQAKLVSVLKGEIFDVAVDIRKNSPTYGKWVSEILSENNHKLLYIPEGFAHGFCVLSEEADVLYKVSNEYSPEHEHGIIWNDPKLNIDWPISKPIVSSNDSKLPLFENLEN</sequence>
<proteinExistence type="predicted"/>
<evidence type="ECO:0000313" key="1">
    <source>
        <dbReference type="EMBL" id="SVB86278.1"/>
    </source>
</evidence>
<accession>A0A382HG69</accession>
<dbReference type="PANTHER" id="PTHR21047:SF2">
    <property type="entry name" value="THYMIDINE DIPHOSPHO-4-KETO-RHAMNOSE 3,5-EPIMERASE"/>
    <property type="match status" value="1"/>
</dbReference>
<dbReference type="AlphaFoldDB" id="A0A382HG69"/>
<dbReference type="NCBIfam" id="TIGR01221">
    <property type="entry name" value="rmlC"/>
    <property type="match status" value="1"/>
</dbReference>
<dbReference type="GO" id="GO:0000271">
    <property type="term" value="P:polysaccharide biosynthetic process"/>
    <property type="evidence" value="ECO:0007669"/>
    <property type="project" value="TreeGrafter"/>
</dbReference>
<dbReference type="SUPFAM" id="SSF51182">
    <property type="entry name" value="RmlC-like cupins"/>
    <property type="match status" value="1"/>
</dbReference>
<gene>
    <name evidence="1" type="ORF">METZ01_LOCUS239132</name>
</gene>
<organism evidence="1">
    <name type="scientific">marine metagenome</name>
    <dbReference type="NCBI Taxonomy" id="408172"/>
    <lineage>
        <taxon>unclassified sequences</taxon>
        <taxon>metagenomes</taxon>
        <taxon>ecological metagenomes</taxon>
    </lineage>
</organism>
<dbReference type="InterPro" id="IPR000888">
    <property type="entry name" value="RmlC-like"/>
</dbReference>
<protein>
    <recommendedName>
        <fullName evidence="2">dTDP-4-dehydrorhamnose 3,5-epimerase</fullName>
    </recommendedName>
</protein>
<dbReference type="PANTHER" id="PTHR21047">
    <property type="entry name" value="DTDP-6-DEOXY-D-GLUCOSE-3,5 EPIMERASE"/>
    <property type="match status" value="1"/>
</dbReference>
<dbReference type="InterPro" id="IPR011051">
    <property type="entry name" value="RmlC_Cupin_sf"/>
</dbReference>
<reference evidence="1" key="1">
    <citation type="submission" date="2018-05" db="EMBL/GenBank/DDBJ databases">
        <authorList>
            <person name="Lanie J.A."/>
            <person name="Ng W.-L."/>
            <person name="Kazmierczak K.M."/>
            <person name="Andrzejewski T.M."/>
            <person name="Davidsen T.M."/>
            <person name="Wayne K.J."/>
            <person name="Tettelin H."/>
            <person name="Glass J.I."/>
            <person name="Rusch D."/>
            <person name="Podicherti R."/>
            <person name="Tsui H.-C.T."/>
            <person name="Winkler M.E."/>
        </authorList>
    </citation>
    <scope>NUCLEOTIDE SEQUENCE</scope>
</reference>